<accession>A0AAE1DXI6</accession>
<organism evidence="1 2">
    <name type="scientific">Elysia crispata</name>
    <name type="common">lettuce slug</name>
    <dbReference type="NCBI Taxonomy" id="231223"/>
    <lineage>
        <taxon>Eukaryota</taxon>
        <taxon>Metazoa</taxon>
        <taxon>Spiralia</taxon>
        <taxon>Lophotrochozoa</taxon>
        <taxon>Mollusca</taxon>
        <taxon>Gastropoda</taxon>
        <taxon>Heterobranchia</taxon>
        <taxon>Euthyneura</taxon>
        <taxon>Panpulmonata</taxon>
        <taxon>Sacoglossa</taxon>
        <taxon>Placobranchoidea</taxon>
        <taxon>Plakobranchidae</taxon>
        <taxon>Elysia</taxon>
    </lineage>
</organism>
<gene>
    <name evidence="1" type="ORF">RRG08_057997</name>
</gene>
<dbReference type="AlphaFoldDB" id="A0AAE1DXI6"/>
<proteinExistence type="predicted"/>
<dbReference type="EMBL" id="JAWDGP010001946">
    <property type="protein sequence ID" value="KAK3786721.1"/>
    <property type="molecule type" value="Genomic_DNA"/>
</dbReference>
<protein>
    <submittedName>
        <fullName evidence="1">Uncharacterized protein</fullName>
    </submittedName>
</protein>
<evidence type="ECO:0000313" key="2">
    <source>
        <dbReference type="Proteomes" id="UP001283361"/>
    </source>
</evidence>
<dbReference type="Proteomes" id="UP001283361">
    <property type="component" value="Unassembled WGS sequence"/>
</dbReference>
<keyword evidence="2" id="KW-1185">Reference proteome</keyword>
<reference evidence="1" key="1">
    <citation type="journal article" date="2023" name="G3 (Bethesda)">
        <title>A reference genome for the long-term kleptoplast-retaining sea slug Elysia crispata morphotype clarki.</title>
        <authorList>
            <person name="Eastman K.E."/>
            <person name="Pendleton A.L."/>
            <person name="Shaikh M.A."/>
            <person name="Suttiyut T."/>
            <person name="Ogas R."/>
            <person name="Tomko P."/>
            <person name="Gavelis G."/>
            <person name="Widhalm J.R."/>
            <person name="Wisecaver J.H."/>
        </authorList>
    </citation>
    <scope>NUCLEOTIDE SEQUENCE</scope>
    <source>
        <strain evidence="1">ECLA1</strain>
    </source>
</reference>
<sequence>MNWVLNIGCKRNEVAKLQRESPDINSHVLLDLSDRERDFLRTKRWKALQARKLAEKGGPEMTFMSHTHRSAQPPHGQQIEFLFRDELSRSNHDEYPGVFGLGNLSEGIKNIRDEYSVAVSRYPGAKPKPRHFYTKEGFMKALKTGNLPQGMHFLDDSGTYIDKYGVIRNNDGPFWPVESVPMFSTPRFKWWTALSPEPLYFLLPRTRRELPDCNDGSLLRNIKSGTATTFYSKDQSVFS</sequence>
<name>A0AAE1DXI6_9GAST</name>
<evidence type="ECO:0000313" key="1">
    <source>
        <dbReference type="EMBL" id="KAK3786721.1"/>
    </source>
</evidence>
<comment type="caution">
    <text evidence="1">The sequence shown here is derived from an EMBL/GenBank/DDBJ whole genome shotgun (WGS) entry which is preliminary data.</text>
</comment>